<feature type="transmembrane region" description="Helical" evidence="2">
    <location>
        <begin position="69"/>
        <end position="94"/>
    </location>
</feature>
<dbReference type="RefSeq" id="WP_388305915.1">
    <property type="nucleotide sequence ID" value="NZ_JBIBDZ010000002.1"/>
</dbReference>
<name>A0ABW6XLM5_9ACTN</name>
<protein>
    <submittedName>
        <fullName evidence="5">DUF4190 domain-containing protein</fullName>
    </submittedName>
</protein>
<keyword evidence="2" id="KW-0812">Transmembrane</keyword>
<keyword evidence="2" id="KW-0472">Membrane</keyword>
<evidence type="ECO:0000256" key="1">
    <source>
        <dbReference type="SAM" id="MobiDB-lite"/>
    </source>
</evidence>
<evidence type="ECO:0000313" key="5">
    <source>
        <dbReference type="EMBL" id="MFF5918365.1"/>
    </source>
</evidence>
<dbReference type="InterPro" id="IPR025241">
    <property type="entry name" value="DUF4190"/>
</dbReference>
<feature type="compositionally biased region" description="Gly residues" evidence="1">
    <location>
        <begin position="45"/>
        <end position="57"/>
    </location>
</feature>
<accession>A0ABW6XLM5</accession>
<feature type="transmembrane region" description="Helical" evidence="2">
    <location>
        <begin position="106"/>
        <end position="135"/>
    </location>
</feature>
<evidence type="ECO:0000259" key="4">
    <source>
        <dbReference type="Pfam" id="PF13845"/>
    </source>
</evidence>
<keyword evidence="2" id="KW-1133">Transmembrane helix</keyword>
<gene>
    <name evidence="5" type="ORF">ACFY8C_08465</name>
</gene>
<dbReference type="Proteomes" id="UP001602370">
    <property type="component" value="Unassembled WGS sequence"/>
</dbReference>
<feature type="domain" description="Septum formation-related" evidence="4">
    <location>
        <begin position="157"/>
        <end position="255"/>
    </location>
</feature>
<feature type="domain" description="DUF4190" evidence="3">
    <location>
        <begin position="69"/>
        <end position="124"/>
    </location>
</feature>
<feature type="compositionally biased region" description="Pro residues" evidence="1">
    <location>
        <begin position="1"/>
        <end position="14"/>
    </location>
</feature>
<dbReference type="Pfam" id="PF13828">
    <property type="entry name" value="DUF4190"/>
    <property type="match status" value="1"/>
</dbReference>
<keyword evidence="6" id="KW-1185">Reference proteome</keyword>
<dbReference type="Pfam" id="PF13845">
    <property type="entry name" value="Septum_form"/>
    <property type="match status" value="1"/>
</dbReference>
<dbReference type="EMBL" id="JBIBDZ010000002">
    <property type="protein sequence ID" value="MFF5918365.1"/>
    <property type="molecule type" value="Genomic_DNA"/>
</dbReference>
<evidence type="ECO:0000256" key="2">
    <source>
        <dbReference type="SAM" id="Phobius"/>
    </source>
</evidence>
<comment type="caution">
    <text evidence="5">The sequence shown here is derived from an EMBL/GenBank/DDBJ whole genome shotgun (WGS) entry which is preliminary data.</text>
</comment>
<evidence type="ECO:0000259" key="3">
    <source>
        <dbReference type="Pfam" id="PF13828"/>
    </source>
</evidence>
<evidence type="ECO:0000313" key="6">
    <source>
        <dbReference type="Proteomes" id="UP001602370"/>
    </source>
</evidence>
<feature type="region of interest" description="Disordered" evidence="1">
    <location>
        <begin position="1"/>
        <end position="60"/>
    </location>
</feature>
<proteinExistence type="predicted"/>
<organism evidence="5 6">
    <name type="scientific">Streptomyces flavochromogenes</name>
    <dbReference type="NCBI Taxonomy" id="68199"/>
    <lineage>
        <taxon>Bacteria</taxon>
        <taxon>Bacillati</taxon>
        <taxon>Actinomycetota</taxon>
        <taxon>Actinomycetes</taxon>
        <taxon>Kitasatosporales</taxon>
        <taxon>Streptomycetaceae</taxon>
        <taxon>Streptomyces</taxon>
    </lineage>
</organism>
<reference evidence="5 6" key="1">
    <citation type="submission" date="2024-10" db="EMBL/GenBank/DDBJ databases">
        <title>The Natural Products Discovery Center: Release of the First 8490 Sequenced Strains for Exploring Actinobacteria Biosynthetic Diversity.</title>
        <authorList>
            <person name="Kalkreuter E."/>
            <person name="Kautsar S.A."/>
            <person name="Yang D."/>
            <person name="Bader C.D."/>
            <person name="Teijaro C.N."/>
            <person name="Fluegel L."/>
            <person name="Davis C.M."/>
            <person name="Simpson J.R."/>
            <person name="Lauterbach L."/>
            <person name="Steele A.D."/>
            <person name="Gui C."/>
            <person name="Meng S."/>
            <person name="Li G."/>
            <person name="Viehrig K."/>
            <person name="Ye F."/>
            <person name="Su P."/>
            <person name="Kiefer A.F."/>
            <person name="Nichols A."/>
            <person name="Cepeda A.J."/>
            <person name="Yan W."/>
            <person name="Fan B."/>
            <person name="Jiang Y."/>
            <person name="Adhikari A."/>
            <person name="Zheng C.-J."/>
            <person name="Schuster L."/>
            <person name="Cowan T.M."/>
            <person name="Smanski M.J."/>
            <person name="Chevrette M.G."/>
            <person name="De Carvalho L.P.S."/>
            <person name="Shen B."/>
        </authorList>
    </citation>
    <scope>NUCLEOTIDE SEQUENCE [LARGE SCALE GENOMIC DNA]</scope>
    <source>
        <strain evidence="5 6">NPDC012605</strain>
    </source>
</reference>
<dbReference type="InterPro" id="IPR026004">
    <property type="entry name" value="Septum_form"/>
</dbReference>
<sequence length="401" mass="41755">MEPTPPTPPPPSPQGGPQQGGRPAPGPYTSPGMPYTAGSYAGTSGMPGGPGMPGVGPYGRPPRRTTNGLAIGSLVAGIVCCLPPLGLVLGLVALPQIKKRDQAGKGLAVAGIVLSVLSCLLLVIGIATGGIGSFWGGVKEGVDEAARSKSPFSLRTGQCFTPDGKLEEYATDVTVVGCDRPHIGEVTGGFKVTGFDKWPGEDAIDKIAEKRCETVNGEYALDTWAVPADVWLYYYLPSAQSWRLGDRTVTCAFAGEKKPFSGSVRSDATLLTDDQESFLTTVNPIETVTYREPEEDPDEDFTANKVWATELLGAINTAYAGLGQRTWPAESAPSVAALRKELAAASKQWLKLATAADADAFWEAYEPAWEALPEDLGADARTALDLTGTPPAGAAGGGTSA</sequence>